<evidence type="ECO:0000259" key="5">
    <source>
        <dbReference type="PROSITE" id="PS51011"/>
    </source>
</evidence>
<gene>
    <name evidence="6" type="ORF">EJ05DRAFT_476392</name>
</gene>
<dbReference type="PANTHER" id="PTHR13964">
    <property type="entry name" value="RBP-RELATED"/>
    <property type="match status" value="1"/>
</dbReference>
<evidence type="ECO:0000313" key="6">
    <source>
        <dbReference type="EMBL" id="KAF2758132.1"/>
    </source>
</evidence>
<dbReference type="EMBL" id="ML996572">
    <property type="protein sequence ID" value="KAF2758132.1"/>
    <property type="molecule type" value="Genomic_DNA"/>
</dbReference>
<feature type="compositionally biased region" description="Low complexity" evidence="4">
    <location>
        <begin position="422"/>
        <end position="448"/>
    </location>
</feature>
<evidence type="ECO:0000313" key="7">
    <source>
        <dbReference type="Proteomes" id="UP000799437"/>
    </source>
</evidence>
<organism evidence="6 7">
    <name type="scientific">Pseudovirgaria hyperparasitica</name>
    <dbReference type="NCBI Taxonomy" id="470096"/>
    <lineage>
        <taxon>Eukaryota</taxon>
        <taxon>Fungi</taxon>
        <taxon>Dikarya</taxon>
        <taxon>Ascomycota</taxon>
        <taxon>Pezizomycotina</taxon>
        <taxon>Dothideomycetes</taxon>
        <taxon>Dothideomycetes incertae sedis</taxon>
        <taxon>Acrospermales</taxon>
        <taxon>Acrospermaceae</taxon>
        <taxon>Pseudovirgaria</taxon>
    </lineage>
</organism>
<feature type="region of interest" description="Disordered" evidence="4">
    <location>
        <begin position="962"/>
        <end position="1001"/>
    </location>
</feature>
<feature type="compositionally biased region" description="Polar residues" evidence="4">
    <location>
        <begin position="163"/>
        <end position="175"/>
    </location>
</feature>
<feature type="compositionally biased region" description="Low complexity" evidence="4">
    <location>
        <begin position="35"/>
        <end position="47"/>
    </location>
</feature>
<keyword evidence="3" id="KW-0539">Nucleus</keyword>
<evidence type="ECO:0000256" key="1">
    <source>
        <dbReference type="ARBA" id="ARBA00023015"/>
    </source>
</evidence>
<dbReference type="GO" id="GO:0000976">
    <property type="term" value="F:transcription cis-regulatory region binding"/>
    <property type="evidence" value="ECO:0007669"/>
    <property type="project" value="TreeGrafter"/>
</dbReference>
<dbReference type="SUPFAM" id="SSF46774">
    <property type="entry name" value="ARID-like"/>
    <property type="match status" value="1"/>
</dbReference>
<evidence type="ECO:0000256" key="4">
    <source>
        <dbReference type="SAM" id="MobiDB-lite"/>
    </source>
</evidence>
<feature type="compositionally biased region" description="Low complexity" evidence="4">
    <location>
        <begin position="10"/>
        <end position="23"/>
    </location>
</feature>
<feature type="region of interest" description="Disordered" evidence="4">
    <location>
        <begin position="1"/>
        <end position="176"/>
    </location>
</feature>
<dbReference type="Pfam" id="PF01388">
    <property type="entry name" value="ARID"/>
    <property type="match status" value="1"/>
</dbReference>
<dbReference type="CDD" id="cd16871">
    <property type="entry name" value="ARID_Swi1p-like"/>
    <property type="match status" value="1"/>
</dbReference>
<dbReference type="SMART" id="SM00501">
    <property type="entry name" value="BRIGHT"/>
    <property type="match status" value="1"/>
</dbReference>
<feature type="compositionally biased region" description="Low complexity" evidence="4">
    <location>
        <begin position="390"/>
        <end position="413"/>
    </location>
</feature>
<feature type="compositionally biased region" description="Polar residues" evidence="4">
    <location>
        <begin position="53"/>
        <end position="65"/>
    </location>
</feature>
<feature type="compositionally biased region" description="Polar residues" evidence="4">
    <location>
        <begin position="98"/>
        <end position="130"/>
    </location>
</feature>
<dbReference type="InterPro" id="IPR036431">
    <property type="entry name" value="ARID_dom_sf"/>
</dbReference>
<evidence type="ECO:0000256" key="2">
    <source>
        <dbReference type="ARBA" id="ARBA00023163"/>
    </source>
</evidence>
<accession>A0A6A6W5H8</accession>
<feature type="compositionally biased region" description="Polar residues" evidence="4">
    <location>
        <begin position="449"/>
        <end position="485"/>
    </location>
</feature>
<dbReference type="OrthoDB" id="1938591at2759"/>
<name>A0A6A6W5H8_9PEZI</name>
<dbReference type="GO" id="GO:0016514">
    <property type="term" value="C:SWI/SNF complex"/>
    <property type="evidence" value="ECO:0007669"/>
    <property type="project" value="TreeGrafter"/>
</dbReference>
<dbReference type="Proteomes" id="UP000799437">
    <property type="component" value="Unassembled WGS sequence"/>
</dbReference>
<sequence length="1039" mass="113336">MNSFAPDFSNNNGMYNQNGGMPNANQAMFDPSMFGQGMQNNQMQNGGTMSPGFPNQPSYQVNQVIPSKRPRPNEENPGASPRPGSRSQTPQMPFPGYQGNQLQAPTPFQHLQQGGSQNATPSPTMQNQQFRPPGAPPQRVNTVSPNPNPYPQHGMGMSPPNGPNSRVGTPQNHNMGQMGGMNFVPGMQGGANPQAFNQNFGAGRGMPQGMGNMPQLPPHLNQKSMDVQKQYQMQMQHQQQQLAAGMGMQQRHPGMNPMFNAQGPGPGPGQGQGQPQGMPPGAMRPGPPNPGGGAGQPQQFLAQVAAFMQRNGRPFNHSPVVCGQPVNLAKLFQPVIRQGGSAVVTQHNAWPQIAQMMGYPPQNFPSAPAELKFVYEQNLGPYESVHLQKVQQNRAQAAQQGQMPGGSQPQMSPTRQMPGTPQNLQAAQQHAQQQAYMQQLQRAQQPQLEHSTPGRNVSGSSANGWSPQADQTPSRTPNAMNQAQRKSMERPLQSTPPHGQHAGFPTPSPGPEQKFERAPTSEPVGPVQPNGVQHELSIKVNHGTEYHPKTRYLVDTHGGIPVEEAAKMGEDIARAKPTAPMVEEMGVIDIRALSLSIQSGIHAEVRHGLDDLARITCDQRCQLELERSEDLLDILIDCAEEQVELLADGAPEVSDIIDLNSYEDVLRNCKQEVESLQDIPEFGSPEYELNSAANKLLAITVILRNLSFFEFNHHLLAGPTVYKFLSNTIRLMGTRILLLRTHVNTFDFMKDIVTFFSNTTHVMGLPSREDAFNILHFLLAFAPTPAPSTPVRFTPYDPSIHKYLPAAVDCLAKLLARDDPNRAYYKNIFALDAASSPPYDLLTRSFALAISVAPTRNARSLRPIDLKISEARKPYFTQGMLAADILSSLAPGPESGLARSWLDAEDGWAASLVHFALDLLHDHAAPPPGHRGQRPPEMQDQGFKQITHRALTMLKRLAEKSSVDDSSVHLSHENGHDESDEVNGENSDTHQEQRTSSKGGLRFAASLVPKVETLLGAHLIQSVDGAGLSKLVRLGDSIR</sequence>
<dbReference type="SMART" id="SM01014">
    <property type="entry name" value="ARID"/>
    <property type="match status" value="1"/>
</dbReference>
<keyword evidence="1" id="KW-0805">Transcription regulation</keyword>
<dbReference type="PROSITE" id="PS51011">
    <property type="entry name" value="ARID"/>
    <property type="match status" value="1"/>
</dbReference>
<feature type="domain" description="ARID" evidence="5">
    <location>
        <begin position="294"/>
        <end position="387"/>
    </location>
</feature>
<dbReference type="InterPro" id="IPR001606">
    <property type="entry name" value="ARID_dom"/>
</dbReference>
<reference evidence="6" key="1">
    <citation type="journal article" date="2020" name="Stud. Mycol.">
        <title>101 Dothideomycetes genomes: a test case for predicting lifestyles and emergence of pathogens.</title>
        <authorList>
            <person name="Haridas S."/>
            <person name="Albert R."/>
            <person name="Binder M."/>
            <person name="Bloem J."/>
            <person name="Labutti K."/>
            <person name="Salamov A."/>
            <person name="Andreopoulos B."/>
            <person name="Baker S."/>
            <person name="Barry K."/>
            <person name="Bills G."/>
            <person name="Bluhm B."/>
            <person name="Cannon C."/>
            <person name="Castanera R."/>
            <person name="Culley D."/>
            <person name="Daum C."/>
            <person name="Ezra D."/>
            <person name="Gonzalez J."/>
            <person name="Henrissat B."/>
            <person name="Kuo A."/>
            <person name="Liang C."/>
            <person name="Lipzen A."/>
            <person name="Lutzoni F."/>
            <person name="Magnuson J."/>
            <person name="Mondo S."/>
            <person name="Nolan M."/>
            <person name="Ohm R."/>
            <person name="Pangilinan J."/>
            <person name="Park H.-J."/>
            <person name="Ramirez L."/>
            <person name="Alfaro M."/>
            <person name="Sun H."/>
            <person name="Tritt A."/>
            <person name="Yoshinaga Y."/>
            <person name="Zwiers L.-H."/>
            <person name="Turgeon B."/>
            <person name="Goodwin S."/>
            <person name="Spatafora J."/>
            <person name="Crous P."/>
            <person name="Grigoriev I."/>
        </authorList>
    </citation>
    <scope>NUCLEOTIDE SEQUENCE</scope>
    <source>
        <strain evidence="6">CBS 121739</strain>
    </source>
</reference>
<dbReference type="InterPro" id="IPR051232">
    <property type="entry name" value="ARID/SWI1_ChromRemod"/>
</dbReference>
<proteinExistence type="predicted"/>
<keyword evidence="2" id="KW-0804">Transcription</keyword>
<dbReference type="GO" id="GO:0006357">
    <property type="term" value="P:regulation of transcription by RNA polymerase II"/>
    <property type="evidence" value="ECO:0007669"/>
    <property type="project" value="TreeGrafter"/>
</dbReference>
<feature type="compositionally biased region" description="Basic and acidic residues" evidence="4">
    <location>
        <begin position="962"/>
        <end position="977"/>
    </location>
</feature>
<dbReference type="PANTHER" id="PTHR13964:SF27">
    <property type="entry name" value="HAT-TRICK, ISOFORM D"/>
    <property type="match status" value="1"/>
</dbReference>
<feature type="region of interest" description="Disordered" evidence="4">
    <location>
        <begin position="259"/>
        <end position="297"/>
    </location>
</feature>
<evidence type="ECO:0000256" key="3">
    <source>
        <dbReference type="ARBA" id="ARBA00023242"/>
    </source>
</evidence>
<feature type="compositionally biased region" description="Low complexity" evidence="4">
    <location>
        <begin position="275"/>
        <end position="284"/>
    </location>
</feature>
<dbReference type="AlphaFoldDB" id="A0A6A6W5H8"/>
<dbReference type="GeneID" id="54485072"/>
<dbReference type="Gene3D" id="1.10.150.60">
    <property type="entry name" value="ARID DNA-binding domain"/>
    <property type="match status" value="1"/>
</dbReference>
<protein>
    <recommendedName>
        <fullName evidence="5">ARID domain-containing protein</fullName>
    </recommendedName>
</protein>
<keyword evidence="7" id="KW-1185">Reference proteome</keyword>
<dbReference type="RefSeq" id="XP_033600583.1">
    <property type="nucleotide sequence ID" value="XM_033744018.1"/>
</dbReference>
<feature type="region of interest" description="Disordered" evidence="4">
    <location>
        <begin position="390"/>
        <end position="531"/>
    </location>
</feature>